<dbReference type="EMBL" id="CP001798">
    <property type="protein sequence ID" value="ADE14757.1"/>
    <property type="molecule type" value="Genomic_DNA"/>
</dbReference>
<sequence length="192" mass="21607">MAREDPKSNRTVAEGSDLGTPKSFLSRWSQRKAWDRAGKTNSIPAPNDDPHPSEPPESPMEAALPTDAHMPPIEALNETSDYRDFLSPQVSEELKRIALRKLFHQSKFNYRDGLDDYDEDYRLFTPLGEVITADMRHQLERQAAKAQELLTDSEAVTPEATLAPVKDNTPHEMHSVAKGKNQEDEANDKPLT</sequence>
<dbReference type="OrthoDB" id="5609487at2"/>
<accession>D5C298</accession>
<evidence type="ECO:0000313" key="3">
    <source>
        <dbReference type="Proteomes" id="UP000001844"/>
    </source>
</evidence>
<reference evidence="3" key="1">
    <citation type="submission" date="2010-04" db="EMBL/GenBank/DDBJ databases">
        <title>Complete genome sequence of Nitrosococcus halophilus Nc4, a salt-adapted, aerobic obligate ammonia-oxidizing sulfur purple bacterium.</title>
        <authorList>
            <consortium name="US DOE Joint Genome Institute"/>
            <person name="Campbell M.A."/>
            <person name="Malfatti S.A."/>
            <person name="Chain P.S.G."/>
            <person name="Heidelberg J.F."/>
            <person name="Ward B.B."/>
            <person name="Klotz M.G."/>
        </authorList>
    </citation>
    <scope>NUCLEOTIDE SEQUENCE [LARGE SCALE GENOMIC DNA]</scope>
    <source>
        <strain evidence="3">Nc4</strain>
    </source>
</reference>
<dbReference type="AlphaFoldDB" id="D5C298"/>
<proteinExistence type="predicted"/>
<dbReference type="Proteomes" id="UP000001844">
    <property type="component" value="Chromosome"/>
</dbReference>
<dbReference type="STRING" id="472759.Nhal_1623"/>
<feature type="region of interest" description="Disordered" evidence="1">
    <location>
        <begin position="1"/>
        <end position="69"/>
    </location>
</feature>
<protein>
    <recommendedName>
        <fullName evidence="4">DUF3306 domain-containing protein</fullName>
    </recommendedName>
</protein>
<gene>
    <name evidence="2" type="ordered locus">Nhal_1623</name>
</gene>
<dbReference type="KEGG" id="nhl:Nhal_1623"/>
<feature type="compositionally biased region" description="Basic and acidic residues" evidence="1">
    <location>
        <begin position="168"/>
        <end position="192"/>
    </location>
</feature>
<dbReference type="InterPro" id="IPR021735">
    <property type="entry name" value="DUF3306"/>
</dbReference>
<name>D5C298_NITHN</name>
<dbReference type="Pfam" id="PF11748">
    <property type="entry name" value="DUF3306"/>
    <property type="match status" value="1"/>
</dbReference>
<evidence type="ECO:0008006" key="4">
    <source>
        <dbReference type="Google" id="ProtNLM"/>
    </source>
</evidence>
<evidence type="ECO:0000313" key="2">
    <source>
        <dbReference type="EMBL" id="ADE14757.1"/>
    </source>
</evidence>
<dbReference type="HOGENOM" id="CLU_1413869_0_0_6"/>
<organism evidence="2 3">
    <name type="scientific">Nitrosococcus halophilus (strain Nc4)</name>
    <dbReference type="NCBI Taxonomy" id="472759"/>
    <lineage>
        <taxon>Bacteria</taxon>
        <taxon>Pseudomonadati</taxon>
        <taxon>Pseudomonadota</taxon>
        <taxon>Gammaproteobacteria</taxon>
        <taxon>Chromatiales</taxon>
        <taxon>Chromatiaceae</taxon>
        <taxon>Nitrosococcus</taxon>
    </lineage>
</organism>
<dbReference type="RefSeq" id="WP_013032644.1">
    <property type="nucleotide sequence ID" value="NC_013960.1"/>
</dbReference>
<dbReference type="eggNOG" id="ENOG5032ZGA">
    <property type="taxonomic scope" value="Bacteria"/>
</dbReference>
<keyword evidence="3" id="KW-1185">Reference proteome</keyword>
<evidence type="ECO:0000256" key="1">
    <source>
        <dbReference type="SAM" id="MobiDB-lite"/>
    </source>
</evidence>
<feature type="region of interest" description="Disordered" evidence="1">
    <location>
        <begin position="149"/>
        <end position="192"/>
    </location>
</feature>